<organism evidence="1 2">
    <name type="scientific">Diplogelasinospora grovesii</name>
    <dbReference type="NCBI Taxonomy" id="303347"/>
    <lineage>
        <taxon>Eukaryota</taxon>
        <taxon>Fungi</taxon>
        <taxon>Dikarya</taxon>
        <taxon>Ascomycota</taxon>
        <taxon>Pezizomycotina</taxon>
        <taxon>Sordariomycetes</taxon>
        <taxon>Sordariomycetidae</taxon>
        <taxon>Sordariales</taxon>
        <taxon>Diplogelasinosporaceae</taxon>
        <taxon>Diplogelasinospora</taxon>
    </lineage>
</organism>
<keyword evidence="2" id="KW-1185">Reference proteome</keyword>
<comment type="caution">
    <text evidence="1">The sequence shown here is derived from an EMBL/GenBank/DDBJ whole genome shotgun (WGS) entry which is preliminary data.</text>
</comment>
<dbReference type="Proteomes" id="UP001303473">
    <property type="component" value="Unassembled WGS sequence"/>
</dbReference>
<proteinExistence type="predicted"/>
<protein>
    <submittedName>
        <fullName evidence="1">Uncharacterized protein</fullName>
    </submittedName>
</protein>
<sequence>MDDSNKTYFLVPGWDFPADSNVLGSVIANPAQPQLALFKPSPGDATATERGASGSFTKTITTEKRGDEPGGLVGTFLDLFGLGSEDNLQFDRKSVLSYSFKQLRERRIEPSDALMRKSLDTSRVAQLARASGYSAPVYMITGLKTIRGAGVTTTSPSKGTAWRVSLGVEIGSDDDKKDSPPIVVAFELTELRLSAAGEMTLVEYRDGALFRIVGTENTGRDMTERRDVVTQEILDREFGEATFTIMDGIDELNASPCKIIAPSPACVDLLTAGSARIDTSLLRPKP</sequence>
<dbReference type="EMBL" id="MU853760">
    <property type="protein sequence ID" value="KAK3944336.1"/>
    <property type="molecule type" value="Genomic_DNA"/>
</dbReference>
<gene>
    <name evidence="1" type="ORF">QBC46DRAFT_375022</name>
</gene>
<name>A0AAN6NFU5_9PEZI</name>
<dbReference type="AlphaFoldDB" id="A0AAN6NFU5"/>
<evidence type="ECO:0000313" key="1">
    <source>
        <dbReference type="EMBL" id="KAK3944336.1"/>
    </source>
</evidence>
<accession>A0AAN6NFU5</accession>
<evidence type="ECO:0000313" key="2">
    <source>
        <dbReference type="Proteomes" id="UP001303473"/>
    </source>
</evidence>
<reference evidence="2" key="1">
    <citation type="journal article" date="2023" name="Mol. Phylogenet. Evol.">
        <title>Genome-scale phylogeny and comparative genomics of the fungal order Sordariales.</title>
        <authorList>
            <person name="Hensen N."/>
            <person name="Bonometti L."/>
            <person name="Westerberg I."/>
            <person name="Brannstrom I.O."/>
            <person name="Guillou S."/>
            <person name="Cros-Aarteil S."/>
            <person name="Calhoun S."/>
            <person name="Haridas S."/>
            <person name="Kuo A."/>
            <person name="Mondo S."/>
            <person name="Pangilinan J."/>
            <person name="Riley R."/>
            <person name="LaButti K."/>
            <person name="Andreopoulos B."/>
            <person name="Lipzen A."/>
            <person name="Chen C."/>
            <person name="Yan M."/>
            <person name="Daum C."/>
            <person name="Ng V."/>
            <person name="Clum A."/>
            <person name="Steindorff A."/>
            <person name="Ohm R.A."/>
            <person name="Martin F."/>
            <person name="Silar P."/>
            <person name="Natvig D.O."/>
            <person name="Lalanne C."/>
            <person name="Gautier V."/>
            <person name="Ament-Velasquez S.L."/>
            <person name="Kruys A."/>
            <person name="Hutchinson M.I."/>
            <person name="Powell A.J."/>
            <person name="Barry K."/>
            <person name="Miller A.N."/>
            <person name="Grigoriev I.V."/>
            <person name="Debuchy R."/>
            <person name="Gladieux P."/>
            <person name="Hiltunen Thoren M."/>
            <person name="Johannesson H."/>
        </authorList>
    </citation>
    <scope>NUCLEOTIDE SEQUENCE [LARGE SCALE GENOMIC DNA]</scope>
    <source>
        <strain evidence="2">CBS 340.73</strain>
    </source>
</reference>